<accession>A0A1L9QQK1</accession>
<reference evidence="1" key="1">
    <citation type="submission" date="2016-10" db="EMBL/GenBank/DDBJ databases">
        <title>CRISPR-Cas defence system in Roseofilum reptotaenium: evidence of a bacteriophage-cyanobacterium arms race in the coral black band disease.</title>
        <authorList>
            <person name="Buerger P."/>
            <person name="Wood-Charlson E.M."/>
            <person name="Weynberg K.D."/>
            <person name="Willis B."/>
            <person name="Van Oppen M.J."/>
        </authorList>
    </citation>
    <scope>NUCLEOTIDE SEQUENCE [LARGE SCALE GENOMIC DNA]</scope>
    <source>
        <strain evidence="1">AO1-A</strain>
    </source>
</reference>
<gene>
    <name evidence="1" type="ORF">BI308_13855</name>
</gene>
<comment type="caution">
    <text evidence="1">The sequence shown here is derived from an EMBL/GenBank/DDBJ whole genome shotgun (WGS) entry which is preliminary data.</text>
</comment>
<proteinExistence type="predicted"/>
<name>A0A1L9QQK1_9CYAN</name>
<dbReference type="AlphaFoldDB" id="A0A1L9QQK1"/>
<keyword evidence="2" id="KW-1185">Reference proteome</keyword>
<evidence type="ECO:0000313" key="1">
    <source>
        <dbReference type="EMBL" id="OJJ24960.1"/>
    </source>
</evidence>
<dbReference type="EMBL" id="MLAW01000023">
    <property type="protein sequence ID" value="OJJ24960.1"/>
    <property type="molecule type" value="Genomic_DNA"/>
</dbReference>
<evidence type="ECO:0000313" key="2">
    <source>
        <dbReference type="Proteomes" id="UP000183940"/>
    </source>
</evidence>
<protein>
    <submittedName>
        <fullName evidence="1">Uncharacterized protein</fullName>
    </submittedName>
</protein>
<dbReference type="Proteomes" id="UP000183940">
    <property type="component" value="Unassembled WGS sequence"/>
</dbReference>
<sequence>MKIQLESNYFDEKCQCHLCGTLFFAEEIIARAYRSSDEYITDVCPQCLASGDTGISQRIRKQADYLRRLASELEKLADGDIETPSFEHFQTVKQLTKSML</sequence>
<organism evidence="1 2">
    <name type="scientific">Roseofilum reptotaenium AO1-A</name>
    <dbReference type="NCBI Taxonomy" id="1925591"/>
    <lineage>
        <taxon>Bacteria</taxon>
        <taxon>Bacillati</taxon>
        <taxon>Cyanobacteriota</taxon>
        <taxon>Cyanophyceae</taxon>
        <taxon>Desertifilales</taxon>
        <taxon>Desertifilaceae</taxon>
        <taxon>Roseofilum</taxon>
    </lineage>
</organism>